<dbReference type="AlphaFoldDB" id="A0ABD4TL12"/>
<dbReference type="EMBL" id="VOTZ01000017">
    <property type="protein sequence ID" value="MCQ1538982.1"/>
    <property type="molecule type" value="Genomic_DNA"/>
</dbReference>
<dbReference type="Gene3D" id="1.10.10.10">
    <property type="entry name" value="Winged helix-like DNA-binding domain superfamily/Winged helix DNA-binding domain"/>
    <property type="match status" value="1"/>
</dbReference>
<name>A0ABD4TL12_9EURY</name>
<keyword evidence="2" id="KW-1185">Reference proteome</keyword>
<evidence type="ECO:0000313" key="1">
    <source>
        <dbReference type="EMBL" id="MCQ1538982.1"/>
    </source>
</evidence>
<evidence type="ECO:0008006" key="3">
    <source>
        <dbReference type="Google" id="ProtNLM"/>
    </source>
</evidence>
<protein>
    <recommendedName>
        <fullName evidence="3">MCM family protein</fullName>
    </recommendedName>
</protein>
<dbReference type="RefSeq" id="WP_255332942.1">
    <property type="nucleotide sequence ID" value="NZ_VOTZ01000017.1"/>
</dbReference>
<dbReference type="Proteomes" id="UP001524383">
    <property type="component" value="Unassembled WGS sequence"/>
</dbReference>
<organism evidence="1 2">
    <name type="scientific">Methanocalculus taiwanensis</name>
    <dbReference type="NCBI Taxonomy" id="106207"/>
    <lineage>
        <taxon>Archaea</taxon>
        <taxon>Methanobacteriati</taxon>
        <taxon>Methanobacteriota</taxon>
        <taxon>Stenosarchaea group</taxon>
        <taxon>Methanomicrobia</taxon>
        <taxon>Methanomicrobiales</taxon>
        <taxon>Methanocalculaceae</taxon>
        <taxon>Methanocalculus</taxon>
    </lineage>
</organism>
<evidence type="ECO:0000313" key="2">
    <source>
        <dbReference type="Proteomes" id="UP001524383"/>
    </source>
</evidence>
<reference evidence="1 2" key="1">
    <citation type="submission" date="2019-08" db="EMBL/GenBank/DDBJ databases">
        <authorList>
            <person name="Chen S.-C."/>
            <person name="Lai M.-C."/>
            <person name="You Y.-T."/>
        </authorList>
    </citation>
    <scope>NUCLEOTIDE SEQUENCE [LARGE SCALE GENOMIC DNA]</scope>
    <source>
        <strain evidence="1 2">P2F9704a</strain>
    </source>
</reference>
<gene>
    <name evidence="1" type="ORF">FTO68_08315</name>
</gene>
<dbReference type="InterPro" id="IPR036388">
    <property type="entry name" value="WH-like_DNA-bd_sf"/>
</dbReference>
<accession>A0ABD4TL12</accession>
<proteinExistence type="predicted"/>
<sequence length="230" mass="25201">MAYAINPVGWVFADELHRAERGDNGFITPTGASLHRLFQIGVLTEVHVQNSRAVEARMSDPTGGIAISVNRSCPLVADLLAATEPPAFVAISGELSQRGREEIRVIADSCKVVEREDRDRFVHLCAEETLQRLEQRGSLSDEQREIAEMVQKALKVVSGQPIVQLGGADDKEEMVRFIVELSGPKGAQLDEVIRRADEAGINENKAKAALIALLEEGDCYMPTNSIIRLL</sequence>
<comment type="caution">
    <text evidence="1">The sequence shown here is derived from an EMBL/GenBank/DDBJ whole genome shotgun (WGS) entry which is preliminary data.</text>
</comment>